<keyword evidence="2" id="KW-1133">Transmembrane helix</keyword>
<dbReference type="InterPro" id="IPR004509">
    <property type="entry name" value="Competence_ComEA_HhH"/>
</dbReference>
<dbReference type="SMART" id="SM00278">
    <property type="entry name" value="HhH1"/>
    <property type="match status" value="2"/>
</dbReference>
<gene>
    <name evidence="4" type="ORF">M3D15_02170</name>
</gene>
<dbReference type="PANTHER" id="PTHR21180">
    <property type="entry name" value="ENDONUCLEASE/EXONUCLEASE/PHOSPHATASE FAMILY DOMAIN-CONTAINING PROTEIN 1"/>
    <property type="match status" value="1"/>
</dbReference>
<feature type="domain" description="Helix-hairpin-helix DNA-binding motif class 1" evidence="3">
    <location>
        <begin position="213"/>
        <end position="232"/>
    </location>
</feature>
<dbReference type="Pfam" id="PF12836">
    <property type="entry name" value="HHH_3"/>
    <property type="match status" value="1"/>
</dbReference>
<feature type="compositionally biased region" description="Gly residues" evidence="1">
    <location>
        <begin position="190"/>
        <end position="200"/>
    </location>
</feature>
<dbReference type="EMBL" id="JALXSQ010000005">
    <property type="protein sequence ID" value="MCT2042151.1"/>
    <property type="molecule type" value="Genomic_DNA"/>
</dbReference>
<dbReference type="Proteomes" id="UP001525379">
    <property type="component" value="Unassembled WGS sequence"/>
</dbReference>
<feature type="compositionally biased region" description="Low complexity" evidence="1">
    <location>
        <begin position="172"/>
        <end position="189"/>
    </location>
</feature>
<dbReference type="PANTHER" id="PTHR21180:SF32">
    <property type="entry name" value="ENDONUCLEASE_EXONUCLEASE_PHOSPHATASE FAMILY DOMAIN-CONTAINING PROTEIN 1"/>
    <property type="match status" value="1"/>
</dbReference>
<dbReference type="InterPro" id="IPR051675">
    <property type="entry name" value="Endo/Exo/Phosphatase_dom_1"/>
</dbReference>
<dbReference type="Gene3D" id="3.10.560.10">
    <property type="entry name" value="Outer membrane lipoprotein wza domain like"/>
    <property type="match status" value="1"/>
</dbReference>
<dbReference type="InterPro" id="IPR019554">
    <property type="entry name" value="Soluble_ligand-bd"/>
</dbReference>
<evidence type="ECO:0000256" key="2">
    <source>
        <dbReference type="SAM" id="Phobius"/>
    </source>
</evidence>
<feature type="region of interest" description="Disordered" evidence="1">
    <location>
        <begin position="165"/>
        <end position="200"/>
    </location>
</feature>
<feature type="compositionally biased region" description="Basic and acidic residues" evidence="1">
    <location>
        <begin position="1"/>
        <end position="10"/>
    </location>
</feature>
<dbReference type="SUPFAM" id="SSF47781">
    <property type="entry name" value="RuvA domain 2-like"/>
    <property type="match status" value="1"/>
</dbReference>
<evidence type="ECO:0000256" key="1">
    <source>
        <dbReference type="SAM" id="MobiDB-lite"/>
    </source>
</evidence>
<dbReference type="InterPro" id="IPR003583">
    <property type="entry name" value="Hlx-hairpin-Hlx_DNA-bd_motif"/>
</dbReference>
<keyword evidence="2" id="KW-0472">Membrane</keyword>
<organism evidence="4 5">
    <name type="scientific">Pseudoclavibacter albus</name>
    <dbReference type="NCBI Taxonomy" id="272241"/>
    <lineage>
        <taxon>Bacteria</taxon>
        <taxon>Bacillati</taxon>
        <taxon>Actinomycetota</taxon>
        <taxon>Actinomycetes</taxon>
        <taxon>Micrococcales</taxon>
        <taxon>Microbacteriaceae</taxon>
        <taxon>Pseudoclavibacter</taxon>
    </lineage>
</organism>
<protein>
    <submittedName>
        <fullName evidence="4">Helix-hairpin-helix domain-containing protein</fullName>
    </submittedName>
</protein>
<dbReference type="Pfam" id="PF10531">
    <property type="entry name" value="SLBB"/>
    <property type="match status" value="1"/>
</dbReference>
<comment type="caution">
    <text evidence="4">The sequence shown here is derived from an EMBL/GenBank/DDBJ whole genome shotgun (WGS) entry which is preliminary data.</text>
</comment>
<evidence type="ECO:0000313" key="4">
    <source>
        <dbReference type="EMBL" id="MCT2042151.1"/>
    </source>
</evidence>
<dbReference type="NCBIfam" id="TIGR00426">
    <property type="entry name" value="competence protein ComEA helix-hairpin-helix repeat region"/>
    <property type="match status" value="1"/>
</dbReference>
<sequence>MNIDEHDTMRPKSGPSHDLLSASDDQAVNVVVGTGASRDEVLERFDEFTLTSARPRWRIGAGALVVVVLVILAAAIGVQAFNPASIVSIAAEEKASAPATLDVAPATTASARLLVHVMGAVAKPGVYELPAGARLVDAVAAAGGVTADADTSLVNLARPIADGEQLRIPRVGESPASAEAPSGATNDSSGGTGTSAGTGAGSGLVNLNTASASELEALPRIGPAMAERIIDYREQHGGFSSLDELKNVTGIGDATFEQIAPHVTV</sequence>
<feature type="domain" description="Helix-hairpin-helix DNA-binding motif class 1" evidence="3">
    <location>
        <begin position="243"/>
        <end position="262"/>
    </location>
</feature>
<evidence type="ECO:0000259" key="3">
    <source>
        <dbReference type="SMART" id="SM00278"/>
    </source>
</evidence>
<accession>A0ABT2HVH6</accession>
<dbReference type="Gene3D" id="1.10.150.280">
    <property type="entry name" value="AF1531-like domain"/>
    <property type="match status" value="1"/>
</dbReference>
<feature type="transmembrane region" description="Helical" evidence="2">
    <location>
        <begin position="59"/>
        <end position="81"/>
    </location>
</feature>
<keyword evidence="2" id="KW-0812">Transmembrane</keyword>
<proteinExistence type="predicted"/>
<evidence type="ECO:0000313" key="5">
    <source>
        <dbReference type="Proteomes" id="UP001525379"/>
    </source>
</evidence>
<reference evidence="4 5" key="1">
    <citation type="submission" date="2022-04" db="EMBL/GenBank/DDBJ databases">
        <title>Human microbiome associated bacterial genomes.</title>
        <authorList>
            <person name="Sandstrom S."/>
            <person name="Salamzade R."/>
            <person name="Kalan L.R."/>
        </authorList>
    </citation>
    <scope>NUCLEOTIDE SEQUENCE [LARGE SCALE GENOMIC DNA]</scope>
    <source>
        <strain evidence="5">p3-SID1799</strain>
    </source>
</reference>
<feature type="region of interest" description="Disordered" evidence="1">
    <location>
        <begin position="1"/>
        <end position="21"/>
    </location>
</feature>
<dbReference type="RefSeq" id="WP_260103781.1">
    <property type="nucleotide sequence ID" value="NZ_JALXSQ010000005.1"/>
</dbReference>
<name>A0ABT2HVH6_9MICO</name>
<keyword evidence="5" id="KW-1185">Reference proteome</keyword>
<dbReference type="InterPro" id="IPR010994">
    <property type="entry name" value="RuvA_2-like"/>
</dbReference>